<organism evidence="6 7">
    <name type="scientific">Physeter macrocephalus</name>
    <name type="common">Sperm whale</name>
    <name type="synonym">Physeter catodon</name>
    <dbReference type="NCBI Taxonomy" id="9755"/>
    <lineage>
        <taxon>Eukaryota</taxon>
        <taxon>Metazoa</taxon>
        <taxon>Chordata</taxon>
        <taxon>Craniata</taxon>
        <taxon>Vertebrata</taxon>
        <taxon>Euteleostomi</taxon>
        <taxon>Mammalia</taxon>
        <taxon>Eutheria</taxon>
        <taxon>Laurasiatheria</taxon>
        <taxon>Artiodactyla</taxon>
        <taxon>Whippomorpha</taxon>
        <taxon>Cetacea</taxon>
        <taxon>Odontoceti</taxon>
        <taxon>Physeteridae</taxon>
        <taxon>Physeter</taxon>
    </lineage>
</organism>
<dbReference type="KEGG" id="pcad:112064700"/>
<dbReference type="InterPro" id="IPR000892">
    <property type="entry name" value="Ribosomal_eS26"/>
</dbReference>
<keyword evidence="3 4" id="KW-0687">Ribonucleoprotein</keyword>
<dbReference type="InParanoid" id="A0A455BAZ0"/>
<accession>A0A455BAZ0</accession>
<gene>
    <name evidence="7" type="primary">LOC112064700</name>
</gene>
<dbReference type="PANTHER" id="PTHR12538:SF0">
    <property type="entry name" value="40S RIBOSOMAL PROTEIN S26"/>
    <property type="match status" value="1"/>
</dbReference>
<comment type="similarity">
    <text evidence="1 4">Belongs to the eukaryotic ribosomal protein eS26 family.</text>
</comment>
<dbReference type="GO" id="GO:0003729">
    <property type="term" value="F:mRNA binding"/>
    <property type="evidence" value="ECO:0007669"/>
    <property type="project" value="TreeGrafter"/>
</dbReference>
<evidence type="ECO:0000313" key="6">
    <source>
        <dbReference type="Proteomes" id="UP000248484"/>
    </source>
</evidence>
<evidence type="ECO:0000256" key="4">
    <source>
        <dbReference type="RuleBase" id="RU363128"/>
    </source>
</evidence>
<protein>
    <recommendedName>
        <fullName evidence="4">40S ribosomal protein S26</fullName>
    </recommendedName>
</protein>
<dbReference type="Proteomes" id="UP000248484">
    <property type="component" value="Chromosome 6"/>
</dbReference>
<evidence type="ECO:0000256" key="3">
    <source>
        <dbReference type="ARBA" id="ARBA00023274"/>
    </source>
</evidence>
<evidence type="ECO:0000256" key="5">
    <source>
        <dbReference type="SAM" id="MobiDB-lite"/>
    </source>
</evidence>
<dbReference type="AlphaFoldDB" id="A0A455BAZ0"/>
<keyword evidence="2 4" id="KW-0689">Ribosomal protein</keyword>
<dbReference type="Gene3D" id="3.30.1740.20">
    <property type="entry name" value="Ribosomal protein S26e"/>
    <property type="match status" value="1"/>
</dbReference>
<evidence type="ECO:0000256" key="1">
    <source>
        <dbReference type="ARBA" id="ARBA00008596"/>
    </source>
</evidence>
<feature type="region of interest" description="Disordered" evidence="5">
    <location>
        <begin position="88"/>
        <end position="108"/>
    </location>
</feature>
<dbReference type="InterPro" id="IPR038551">
    <property type="entry name" value="Ribosomal_eS26_sf"/>
</dbReference>
<dbReference type="GO" id="GO:0003735">
    <property type="term" value="F:structural constituent of ribosome"/>
    <property type="evidence" value="ECO:0007669"/>
    <property type="project" value="InterPro"/>
</dbReference>
<reference evidence="7" key="1">
    <citation type="submission" date="2025-08" db="UniProtKB">
        <authorList>
            <consortium name="RefSeq"/>
        </authorList>
    </citation>
    <scope>IDENTIFICATION</scope>
    <source>
        <tissue evidence="7">Muscle</tissue>
    </source>
</reference>
<evidence type="ECO:0000256" key="2">
    <source>
        <dbReference type="ARBA" id="ARBA00022980"/>
    </source>
</evidence>
<dbReference type="RefSeq" id="XP_028346140.1">
    <property type="nucleotide sequence ID" value="XM_028490339.2"/>
</dbReference>
<dbReference type="GO" id="GO:0022627">
    <property type="term" value="C:cytosolic small ribosomal subunit"/>
    <property type="evidence" value="ECO:0007669"/>
    <property type="project" value="TreeGrafter"/>
</dbReference>
<feature type="compositionally biased region" description="Basic and acidic residues" evidence="5">
    <location>
        <begin position="88"/>
        <end position="105"/>
    </location>
</feature>
<evidence type="ECO:0000313" key="7">
    <source>
        <dbReference type="RefSeq" id="XP_028346140.1"/>
    </source>
</evidence>
<dbReference type="PANTHER" id="PTHR12538">
    <property type="entry name" value="40S RIBOSOMAL PROTEIN S26"/>
    <property type="match status" value="1"/>
</dbReference>
<dbReference type="Pfam" id="PF01283">
    <property type="entry name" value="Ribosomal_S26e"/>
    <property type="match status" value="1"/>
</dbReference>
<keyword evidence="6" id="KW-1185">Reference proteome</keyword>
<name>A0A455BAZ0_PHYMC</name>
<dbReference type="GeneID" id="112064700"/>
<proteinExistence type="inferred from homology"/>
<sequence length="124" mass="14335">MTKERRNNGQTKKGCCLLQHIHCTNCTRYVPKDKAIKKLITGNIEEIKKKRSGMRNISEVRVFNTYVVSKLYVKLHCCVSCITDNREVKSHPHEAQKNHTPHPDLDLQMLPHDLCQSPCKELNP</sequence>
<dbReference type="GO" id="GO:0006412">
    <property type="term" value="P:translation"/>
    <property type="evidence" value="ECO:0007669"/>
    <property type="project" value="InterPro"/>
</dbReference>